<evidence type="ECO:0000256" key="7">
    <source>
        <dbReference type="SAM" id="Phobius"/>
    </source>
</evidence>
<keyword evidence="5 7" id="KW-1133">Transmembrane helix</keyword>
<dbReference type="GO" id="GO:0006508">
    <property type="term" value="P:proteolysis"/>
    <property type="evidence" value="ECO:0007669"/>
    <property type="project" value="UniProtKB-KW"/>
</dbReference>
<dbReference type="PANTHER" id="PTHR43731">
    <property type="entry name" value="RHOMBOID PROTEASE"/>
    <property type="match status" value="1"/>
</dbReference>
<dbReference type="InterPro" id="IPR022764">
    <property type="entry name" value="Peptidase_S54_rhomboid_dom"/>
</dbReference>
<dbReference type="Proteomes" id="UP001501645">
    <property type="component" value="Unassembled WGS sequence"/>
</dbReference>
<gene>
    <name evidence="9" type="ORF">GCM10023351_16140</name>
</gene>
<keyword evidence="3 7" id="KW-0812">Transmembrane</keyword>
<dbReference type="EMBL" id="BAABKO010000002">
    <property type="protein sequence ID" value="GAA4772687.1"/>
    <property type="molecule type" value="Genomic_DNA"/>
</dbReference>
<feature type="transmembrane region" description="Helical" evidence="7">
    <location>
        <begin position="170"/>
        <end position="188"/>
    </location>
</feature>
<evidence type="ECO:0000256" key="2">
    <source>
        <dbReference type="ARBA" id="ARBA00009045"/>
    </source>
</evidence>
<evidence type="ECO:0000256" key="1">
    <source>
        <dbReference type="ARBA" id="ARBA00004141"/>
    </source>
</evidence>
<dbReference type="GO" id="GO:0008233">
    <property type="term" value="F:peptidase activity"/>
    <property type="evidence" value="ECO:0007669"/>
    <property type="project" value="UniProtKB-KW"/>
</dbReference>
<dbReference type="InterPro" id="IPR050925">
    <property type="entry name" value="Rhomboid_protease_S54"/>
</dbReference>
<feature type="transmembrane region" description="Helical" evidence="7">
    <location>
        <begin position="135"/>
        <end position="158"/>
    </location>
</feature>
<dbReference type="RefSeq" id="WP_345437878.1">
    <property type="nucleotide sequence ID" value="NZ_BAABKO010000002.1"/>
</dbReference>
<dbReference type="SUPFAM" id="SSF144091">
    <property type="entry name" value="Rhomboid-like"/>
    <property type="match status" value="1"/>
</dbReference>
<keyword evidence="9" id="KW-0645">Protease</keyword>
<evidence type="ECO:0000256" key="6">
    <source>
        <dbReference type="ARBA" id="ARBA00023136"/>
    </source>
</evidence>
<organism evidence="9 10">
    <name type="scientific">Microbacterium gilvum</name>
    <dbReference type="NCBI Taxonomy" id="1336204"/>
    <lineage>
        <taxon>Bacteria</taxon>
        <taxon>Bacillati</taxon>
        <taxon>Actinomycetota</taxon>
        <taxon>Actinomycetes</taxon>
        <taxon>Micrococcales</taxon>
        <taxon>Microbacteriaceae</taxon>
        <taxon>Microbacterium</taxon>
    </lineage>
</organism>
<dbReference type="Pfam" id="PF01694">
    <property type="entry name" value="Rhomboid"/>
    <property type="match status" value="1"/>
</dbReference>
<evidence type="ECO:0000313" key="10">
    <source>
        <dbReference type="Proteomes" id="UP001501645"/>
    </source>
</evidence>
<comment type="similarity">
    <text evidence="2">Belongs to the peptidase S54 family.</text>
</comment>
<proteinExistence type="inferred from homology"/>
<evidence type="ECO:0000256" key="3">
    <source>
        <dbReference type="ARBA" id="ARBA00022692"/>
    </source>
</evidence>
<feature type="transmembrane region" description="Helical" evidence="7">
    <location>
        <begin position="219"/>
        <end position="236"/>
    </location>
</feature>
<feature type="transmembrane region" description="Helical" evidence="7">
    <location>
        <begin position="272"/>
        <end position="292"/>
    </location>
</feature>
<keyword evidence="10" id="KW-1185">Reference proteome</keyword>
<keyword evidence="4" id="KW-0378">Hydrolase</keyword>
<comment type="subcellular location">
    <subcellularLocation>
        <location evidence="1">Membrane</location>
        <topology evidence="1">Multi-pass membrane protein</topology>
    </subcellularLocation>
</comment>
<dbReference type="PANTHER" id="PTHR43731:SF14">
    <property type="entry name" value="PRESENILIN-ASSOCIATED RHOMBOID-LIKE PROTEIN, MITOCHONDRIAL"/>
    <property type="match status" value="1"/>
</dbReference>
<feature type="transmembrane region" description="Helical" evidence="7">
    <location>
        <begin position="194"/>
        <end position="212"/>
    </location>
</feature>
<feature type="transmembrane region" description="Helical" evidence="7">
    <location>
        <begin position="242"/>
        <end position="260"/>
    </location>
</feature>
<evidence type="ECO:0000256" key="4">
    <source>
        <dbReference type="ARBA" id="ARBA00022801"/>
    </source>
</evidence>
<accession>A0ABP9A348</accession>
<evidence type="ECO:0000259" key="8">
    <source>
        <dbReference type="Pfam" id="PF01694"/>
    </source>
</evidence>
<reference evidence="10" key="1">
    <citation type="journal article" date="2019" name="Int. J. Syst. Evol. Microbiol.">
        <title>The Global Catalogue of Microorganisms (GCM) 10K type strain sequencing project: providing services to taxonomists for standard genome sequencing and annotation.</title>
        <authorList>
            <consortium name="The Broad Institute Genomics Platform"/>
            <consortium name="The Broad Institute Genome Sequencing Center for Infectious Disease"/>
            <person name="Wu L."/>
            <person name="Ma J."/>
        </authorList>
    </citation>
    <scope>NUCLEOTIDE SEQUENCE [LARGE SCALE GENOMIC DNA]</scope>
    <source>
        <strain evidence="10">JCM 18537</strain>
    </source>
</reference>
<protein>
    <submittedName>
        <fullName evidence="9">Rhomboid family intramembrane serine protease</fullName>
    </submittedName>
</protein>
<feature type="domain" description="Peptidase S54 rhomboid" evidence="8">
    <location>
        <begin position="130"/>
        <end position="261"/>
    </location>
</feature>
<evidence type="ECO:0000256" key="5">
    <source>
        <dbReference type="ARBA" id="ARBA00022989"/>
    </source>
</evidence>
<evidence type="ECO:0000313" key="9">
    <source>
        <dbReference type="EMBL" id="GAA4772687.1"/>
    </source>
</evidence>
<name>A0ABP9A348_9MICO</name>
<comment type="caution">
    <text evidence="9">The sequence shown here is derived from an EMBL/GenBank/DDBJ whole genome shotgun (WGS) entry which is preliminary data.</text>
</comment>
<dbReference type="InterPro" id="IPR035952">
    <property type="entry name" value="Rhomboid-like_sf"/>
</dbReference>
<keyword evidence="6 7" id="KW-0472">Membrane</keyword>
<sequence length="298" mass="32126">MTTADRPRNADDYCYRHPSRQSFVLCQRCLRTICAECQTQGPVGVICPECMKEQRKNRTTAQKRAERRWRGGGAVAVAGGRPRVMGWIAGLTAAVFLLQMVQRYALPAFDVTGSLMFFAPYLYPQFGAFEPWRIVTVALVHGQIWHIGLNLLSLWMIARVLEPVVGSWRFLALYVLSTIGGSAAVAVLAFDSAVVGASGALFGLLGALLVIGRRLGGDIRGILVVLGINLVLGFVPGFNVSWQAHVGGLVTGLVVGLVLARTSGRDQRGLQIGLLVLVLVGLLALFAVPPLLGFPVFT</sequence>
<dbReference type="Gene3D" id="1.20.1540.10">
    <property type="entry name" value="Rhomboid-like"/>
    <property type="match status" value="1"/>
</dbReference>